<comment type="caution">
    <text evidence="1">The sequence shown here is derived from an EMBL/GenBank/DDBJ whole genome shotgun (WGS) entry which is preliminary data.</text>
</comment>
<evidence type="ECO:0008006" key="3">
    <source>
        <dbReference type="Google" id="ProtNLM"/>
    </source>
</evidence>
<proteinExistence type="predicted"/>
<dbReference type="Proteomes" id="UP000077202">
    <property type="component" value="Unassembled WGS sequence"/>
</dbReference>
<dbReference type="AlphaFoldDB" id="A0A176VGI4"/>
<dbReference type="EMBL" id="LVLJ01003709">
    <property type="protein sequence ID" value="OAE20058.1"/>
    <property type="molecule type" value="Genomic_DNA"/>
</dbReference>
<dbReference type="SUPFAM" id="SSF54292">
    <property type="entry name" value="2Fe-2S ferredoxin-like"/>
    <property type="match status" value="1"/>
</dbReference>
<gene>
    <name evidence="1" type="ORF">AXG93_2584s1420</name>
</gene>
<protein>
    <recommendedName>
        <fullName evidence="3">2Fe-2S ferredoxin-type domain-containing protein</fullName>
    </recommendedName>
</protein>
<dbReference type="Gene3D" id="3.10.20.30">
    <property type="match status" value="1"/>
</dbReference>
<reference evidence="1" key="1">
    <citation type="submission" date="2016-03" db="EMBL/GenBank/DDBJ databases">
        <title>Mechanisms controlling the formation of the plant cell surface in tip-growing cells are functionally conserved among land plants.</title>
        <authorList>
            <person name="Honkanen S."/>
            <person name="Jones V.A."/>
            <person name="Morieri G."/>
            <person name="Champion C."/>
            <person name="Hetherington A.J."/>
            <person name="Kelly S."/>
            <person name="Saint-Marcoux D."/>
            <person name="Proust H."/>
            <person name="Prescott H."/>
            <person name="Dolan L."/>
        </authorList>
    </citation>
    <scope>NUCLEOTIDE SEQUENCE [LARGE SCALE GENOMIC DNA]</scope>
    <source>
        <tissue evidence="1">Whole gametophyte</tissue>
    </source>
</reference>
<organism evidence="1 2">
    <name type="scientific">Marchantia polymorpha subsp. ruderalis</name>
    <dbReference type="NCBI Taxonomy" id="1480154"/>
    <lineage>
        <taxon>Eukaryota</taxon>
        <taxon>Viridiplantae</taxon>
        <taxon>Streptophyta</taxon>
        <taxon>Embryophyta</taxon>
        <taxon>Marchantiophyta</taxon>
        <taxon>Marchantiopsida</taxon>
        <taxon>Marchantiidae</taxon>
        <taxon>Marchantiales</taxon>
        <taxon>Marchantiaceae</taxon>
        <taxon>Marchantia</taxon>
    </lineage>
</organism>
<keyword evidence="2" id="KW-1185">Reference proteome</keyword>
<evidence type="ECO:0000313" key="2">
    <source>
        <dbReference type="Proteomes" id="UP000077202"/>
    </source>
</evidence>
<sequence length="216" mass="23534">MPSSTWWPRANKVHSLSSWPSVLADLAMARIVPRRLAHPSICRFASSAYCSSVTRGQREIFPRGEVVGSRNAHSESVESTYGRHLPKVSDRIINVTLVSPVDGNRHNLKAMWGEGLTLLDALKRGGVDTGCPCPVHERGVEVCMGNCAVLVATEYLEQCPPRTEEETEVIRLRLQTGVISPPAVDKHIRLSCVLPLGPQHEGMSVGLTEPVAGETP</sequence>
<accession>A0A176VGI4</accession>
<evidence type="ECO:0000313" key="1">
    <source>
        <dbReference type="EMBL" id="OAE20058.1"/>
    </source>
</evidence>
<dbReference type="InterPro" id="IPR012675">
    <property type="entry name" value="Beta-grasp_dom_sf"/>
</dbReference>
<dbReference type="InterPro" id="IPR036010">
    <property type="entry name" value="2Fe-2S_ferredoxin-like_sf"/>
</dbReference>
<name>A0A176VGI4_MARPO</name>
<dbReference type="GO" id="GO:0051536">
    <property type="term" value="F:iron-sulfur cluster binding"/>
    <property type="evidence" value="ECO:0007669"/>
    <property type="project" value="InterPro"/>
</dbReference>